<proteinExistence type="inferred from homology"/>
<feature type="domain" description="STAS" evidence="3">
    <location>
        <begin position="17"/>
        <end position="111"/>
    </location>
</feature>
<keyword evidence="5" id="KW-1185">Reference proteome</keyword>
<protein>
    <recommendedName>
        <fullName evidence="2">Anti-sigma factor antagonist</fullName>
    </recommendedName>
</protein>
<dbReference type="InterPro" id="IPR002645">
    <property type="entry name" value="STAS_dom"/>
</dbReference>
<dbReference type="GO" id="GO:0043856">
    <property type="term" value="F:anti-sigma factor antagonist activity"/>
    <property type="evidence" value="ECO:0007669"/>
    <property type="project" value="InterPro"/>
</dbReference>
<evidence type="ECO:0000256" key="1">
    <source>
        <dbReference type="ARBA" id="ARBA00009013"/>
    </source>
</evidence>
<gene>
    <name evidence="4" type="ORF">N2K84_03350</name>
</gene>
<dbReference type="EMBL" id="JAPAAF010000003">
    <property type="protein sequence ID" value="MCW0481752.1"/>
    <property type="molecule type" value="Genomic_DNA"/>
</dbReference>
<evidence type="ECO:0000313" key="5">
    <source>
        <dbReference type="Proteomes" id="UP001163821"/>
    </source>
</evidence>
<accession>A0AA41YBL7</accession>
<evidence type="ECO:0000313" key="4">
    <source>
        <dbReference type="EMBL" id="MCW0481752.1"/>
    </source>
</evidence>
<dbReference type="InterPro" id="IPR003658">
    <property type="entry name" value="Anti-sigma_ant"/>
</dbReference>
<dbReference type="InterPro" id="IPR036513">
    <property type="entry name" value="STAS_dom_sf"/>
</dbReference>
<dbReference type="Gene3D" id="3.30.750.24">
    <property type="entry name" value="STAS domain"/>
    <property type="match status" value="1"/>
</dbReference>
<comment type="caution">
    <text evidence="4">The sequence shown here is derived from an EMBL/GenBank/DDBJ whole genome shotgun (WGS) entry which is preliminary data.</text>
</comment>
<sequence length="117" mass="12955">MDFEIIRKEGHSVIKVLSNKLDTNNAPELKSELVVLGNESVRNIILDISECKYVDSSGLSAILVANRLCEDAIGTFILSGLQPDVEHLIRISMLHTVLLITKTVDEAEQLLEQKGKL</sequence>
<evidence type="ECO:0000259" key="3">
    <source>
        <dbReference type="PROSITE" id="PS50801"/>
    </source>
</evidence>
<dbReference type="RefSeq" id="WP_282590362.1">
    <property type="nucleotide sequence ID" value="NZ_JAPAAF010000003.1"/>
</dbReference>
<dbReference type="Pfam" id="PF01740">
    <property type="entry name" value="STAS"/>
    <property type="match status" value="1"/>
</dbReference>
<dbReference type="NCBIfam" id="TIGR00377">
    <property type="entry name" value="ant_ant_sig"/>
    <property type="match status" value="1"/>
</dbReference>
<dbReference type="PROSITE" id="PS50801">
    <property type="entry name" value="STAS"/>
    <property type="match status" value="1"/>
</dbReference>
<dbReference type="CDD" id="cd07043">
    <property type="entry name" value="STAS_anti-anti-sigma_factors"/>
    <property type="match status" value="1"/>
</dbReference>
<organism evidence="4 5">
    <name type="scientific">Gaoshiqia sediminis</name>
    <dbReference type="NCBI Taxonomy" id="2986998"/>
    <lineage>
        <taxon>Bacteria</taxon>
        <taxon>Pseudomonadati</taxon>
        <taxon>Bacteroidota</taxon>
        <taxon>Bacteroidia</taxon>
        <taxon>Marinilabiliales</taxon>
        <taxon>Prolixibacteraceae</taxon>
        <taxon>Gaoshiqia</taxon>
    </lineage>
</organism>
<reference evidence="4" key="1">
    <citation type="submission" date="2022-10" db="EMBL/GenBank/DDBJ databases">
        <title>Gaoshiqiia sediminis gen. nov., sp. nov., isolated from coastal sediment.</title>
        <authorList>
            <person name="Yu W.X."/>
            <person name="Mu D.S."/>
            <person name="Du J.Z."/>
            <person name="Liang Y.Q."/>
        </authorList>
    </citation>
    <scope>NUCLEOTIDE SEQUENCE</scope>
    <source>
        <strain evidence="4">A06</strain>
    </source>
</reference>
<name>A0AA41YBL7_9BACT</name>
<evidence type="ECO:0000256" key="2">
    <source>
        <dbReference type="RuleBase" id="RU003749"/>
    </source>
</evidence>
<dbReference type="Proteomes" id="UP001163821">
    <property type="component" value="Unassembled WGS sequence"/>
</dbReference>
<dbReference type="AlphaFoldDB" id="A0AA41YBL7"/>
<comment type="similarity">
    <text evidence="1 2">Belongs to the anti-sigma-factor antagonist family.</text>
</comment>
<dbReference type="SUPFAM" id="SSF52091">
    <property type="entry name" value="SpoIIaa-like"/>
    <property type="match status" value="1"/>
</dbReference>
<dbReference type="PANTHER" id="PTHR33495">
    <property type="entry name" value="ANTI-SIGMA FACTOR ANTAGONIST TM_1081-RELATED-RELATED"/>
    <property type="match status" value="1"/>
</dbReference>